<accession>A0A6J4UY74</accession>
<protein>
    <recommendedName>
        <fullName evidence="5">Response regulator</fullName>
    </recommendedName>
</protein>
<sequence>MSTRNPASVAPKPSRIIIADDESLIRLDLREMLTHIGYDVIAEAGDGRTALDLARKLRPDLMVMDIKMPDLDGIAAAEELTREKIAPVVLLTAYSDQALVERAKEAGVVGYVVKPFRETELMPVIELSLARFDEFRSLEREVGDLKEALETRKLIERAKGVLMEAHGLRESEAFHRIRKTSMDARKSMKEVAEAILLTHEMDFGGGATEPSPTVSRP</sequence>
<evidence type="ECO:0000259" key="3">
    <source>
        <dbReference type="PROSITE" id="PS50921"/>
    </source>
</evidence>
<dbReference type="InterPro" id="IPR011006">
    <property type="entry name" value="CheY-like_superfamily"/>
</dbReference>
<name>A0A6J4UY74_9BACT</name>
<dbReference type="PIRSF" id="PIRSF036382">
    <property type="entry name" value="RR_antiterm"/>
    <property type="match status" value="1"/>
</dbReference>
<dbReference type="PANTHER" id="PTHR43367">
    <property type="match status" value="1"/>
</dbReference>
<evidence type="ECO:0000256" key="1">
    <source>
        <dbReference type="PROSITE-ProRule" id="PRU00169"/>
    </source>
</evidence>
<dbReference type="InterPro" id="IPR005561">
    <property type="entry name" value="ANTAR"/>
</dbReference>
<reference evidence="4" key="1">
    <citation type="submission" date="2020-02" db="EMBL/GenBank/DDBJ databases">
        <authorList>
            <person name="Meier V. D."/>
        </authorList>
    </citation>
    <scope>NUCLEOTIDE SEQUENCE</scope>
    <source>
        <strain evidence="4">AVDCRST_MAG49</strain>
    </source>
</reference>
<dbReference type="InterPro" id="IPR036388">
    <property type="entry name" value="WH-like_DNA-bd_sf"/>
</dbReference>
<dbReference type="GO" id="GO:0000160">
    <property type="term" value="P:phosphorelay signal transduction system"/>
    <property type="evidence" value="ECO:0007669"/>
    <property type="project" value="InterPro"/>
</dbReference>
<dbReference type="Pfam" id="PF03861">
    <property type="entry name" value="ANTAR"/>
    <property type="match status" value="1"/>
</dbReference>
<dbReference type="SMART" id="SM00448">
    <property type="entry name" value="REC"/>
    <property type="match status" value="1"/>
</dbReference>
<proteinExistence type="predicted"/>
<feature type="domain" description="Response regulatory" evidence="2">
    <location>
        <begin position="15"/>
        <end position="129"/>
    </location>
</feature>
<dbReference type="SUPFAM" id="SSF52172">
    <property type="entry name" value="CheY-like"/>
    <property type="match status" value="1"/>
</dbReference>
<dbReference type="PROSITE" id="PS50921">
    <property type="entry name" value="ANTAR"/>
    <property type="match status" value="1"/>
</dbReference>
<dbReference type="Gene3D" id="1.10.10.10">
    <property type="entry name" value="Winged helix-like DNA-binding domain superfamily/Winged helix DNA-binding domain"/>
    <property type="match status" value="1"/>
</dbReference>
<dbReference type="InterPro" id="IPR008327">
    <property type="entry name" value="Sig_transdc_resp-reg_antiterm"/>
</dbReference>
<evidence type="ECO:0008006" key="5">
    <source>
        <dbReference type="Google" id="ProtNLM"/>
    </source>
</evidence>
<organism evidence="4">
    <name type="scientific">uncultured Thermomicrobiales bacterium</name>
    <dbReference type="NCBI Taxonomy" id="1645740"/>
    <lineage>
        <taxon>Bacteria</taxon>
        <taxon>Pseudomonadati</taxon>
        <taxon>Thermomicrobiota</taxon>
        <taxon>Thermomicrobia</taxon>
        <taxon>Thermomicrobiales</taxon>
        <taxon>environmental samples</taxon>
    </lineage>
</organism>
<dbReference type="InterPro" id="IPR001789">
    <property type="entry name" value="Sig_transdc_resp-reg_receiver"/>
</dbReference>
<keyword evidence="1" id="KW-0597">Phosphoprotein</keyword>
<dbReference type="SMART" id="SM01012">
    <property type="entry name" value="ANTAR"/>
    <property type="match status" value="1"/>
</dbReference>
<dbReference type="Gene3D" id="3.40.50.2300">
    <property type="match status" value="1"/>
</dbReference>
<dbReference type="Pfam" id="PF00072">
    <property type="entry name" value="Response_reg"/>
    <property type="match status" value="1"/>
</dbReference>
<gene>
    <name evidence="4" type="ORF">AVDCRST_MAG49-2458</name>
</gene>
<dbReference type="GO" id="GO:0003723">
    <property type="term" value="F:RNA binding"/>
    <property type="evidence" value="ECO:0007669"/>
    <property type="project" value="InterPro"/>
</dbReference>
<feature type="domain" description="ANTAR" evidence="3">
    <location>
        <begin position="135"/>
        <end position="196"/>
    </location>
</feature>
<evidence type="ECO:0000313" key="4">
    <source>
        <dbReference type="EMBL" id="CAA9561478.1"/>
    </source>
</evidence>
<dbReference type="PROSITE" id="PS50110">
    <property type="entry name" value="RESPONSE_REGULATORY"/>
    <property type="match status" value="1"/>
</dbReference>
<feature type="modified residue" description="4-aspartylphosphate" evidence="1">
    <location>
        <position position="65"/>
    </location>
</feature>
<dbReference type="PANTHER" id="PTHR43367:SF1">
    <property type="entry name" value="TWO-COMPONENT RESPONSE REGULATOR-LIKE APRR6-RELATED"/>
    <property type="match status" value="1"/>
</dbReference>
<evidence type="ECO:0000259" key="2">
    <source>
        <dbReference type="PROSITE" id="PS50110"/>
    </source>
</evidence>
<dbReference type="AlphaFoldDB" id="A0A6J4UY74"/>
<dbReference type="EMBL" id="CADCWG010000166">
    <property type="protein sequence ID" value="CAA9561478.1"/>
    <property type="molecule type" value="Genomic_DNA"/>
</dbReference>